<evidence type="ECO:0000313" key="6">
    <source>
        <dbReference type="EnsemblPlants" id="EMT07511"/>
    </source>
</evidence>
<dbReference type="PANTHER" id="PTHR31265:SF60">
    <property type="entry name" value="GENOME ASSEMBLY, CHROMOSOME: II"/>
    <property type="match status" value="1"/>
</dbReference>
<proteinExistence type="predicted"/>
<dbReference type="InterPro" id="IPR006946">
    <property type="entry name" value="DGR2-like_dom"/>
</dbReference>
<comment type="subcellular location">
    <subcellularLocation>
        <location evidence="1">Cell envelope</location>
    </subcellularLocation>
    <subcellularLocation>
        <location evidence="2">Secreted</location>
    </subcellularLocation>
</comment>
<evidence type="ECO:0000256" key="1">
    <source>
        <dbReference type="ARBA" id="ARBA00004196"/>
    </source>
</evidence>
<dbReference type="AlphaFoldDB" id="M8B0H7"/>
<keyword evidence="5" id="KW-0325">Glycoprotein</keyword>
<dbReference type="GO" id="GO:0005576">
    <property type="term" value="C:extracellular region"/>
    <property type="evidence" value="ECO:0007669"/>
    <property type="project" value="UniProtKB-SubCell"/>
</dbReference>
<organism evidence="6">
    <name type="scientific">Aegilops tauschii</name>
    <name type="common">Tausch's goatgrass</name>
    <name type="synonym">Aegilops squarrosa</name>
    <dbReference type="NCBI Taxonomy" id="37682"/>
    <lineage>
        <taxon>Eukaryota</taxon>
        <taxon>Viridiplantae</taxon>
        <taxon>Streptophyta</taxon>
        <taxon>Embryophyta</taxon>
        <taxon>Tracheophyta</taxon>
        <taxon>Spermatophyta</taxon>
        <taxon>Magnoliopsida</taxon>
        <taxon>Liliopsida</taxon>
        <taxon>Poales</taxon>
        <taxon>Poaceae</taxon>
        <taxon>BOP clade</taxon>
        <taxon>Pooideae</taxon>
        <taxon>Triticodae</taxon>
        <taxon>Triticeae</taxon>
        <taxon>Triticinae</taxon>
        <taxon>Aegilops</taxon>
    </lineage>
</organism>
<keyword evidence="3" id="KW-0964">Secreted</keyword>
<dbReference type="PANTHER" id="PTHR31265">
    <property type="entry name" value="OS02G0527500 PROTEIN-RELATED"/>
    <property type="match status" value="1"/>
</dbReference>
<protein>
    <submittedName>
        <fullName evidence="6">Uncharacterized protein</fullName>
    </submittedName>
</protein>
<evidence type="ECO:0000256" key="4">
    <source>
        <dbReference type="ARBA" id="ARBA00022729"/>
    </source>
</evidence>
<keyword evidence="4" id="KW-0732">Signal</keyword>
<accession>M8B0H7</accession>
<dbReference type="EnsemblPlants" id="EMT07511">
    <property type="protein sequence ID" value="EMT07511"/>
    <property type="gene ID" value="F775_12442"/>
</dbReference>
<evidence type="ECO:0000256" key="2">
    <source>
        <dbReference type="ARBA" id="ARBA00004613"/>
    </source>
</evidence>
<evidence type="ECO:0000256" key="3">
    <source>
        <dbReference type="ARBA" id="ARBA00022525"/>
    </source>
</evidence>
<name>M8B0H7_AEGTA</name>
<sequence length="161" mass="17785">MALFLLVALAARAAFAVTDGMFGQNNHAPVCLGLLPNGNFKKEPEKSQLKNGTVVTGSYSVPYWETSGFIEYIESGHKQDDMILAVPEGANALRLATRHHPDAVQCHPSHVLLHHLDRRSVVRPGREAQRVGRPQLRHASHPERVHQHRLGLLFLGLQGEA</sequence>
<reference evidence="6" key="1">
    <citation type="submission" date="2015-06" db="UniProtKB">
        <authorList>
            <consortium name="EnsemblPlants"/>
        </authorList>
    </citation>
    <scope>IDENTIFICATION</scope>
</reference>
<dbReference type="Pfam" id="PF04862">
    <property type="entry name" value="DUF642"/>
    <property type="match status" value="1"/>
</dbReference>
<evidence type="ECO:0000256" key="5">
    <source>
        <dbReference type="ARBA" id="ARBA00023180"/>
    </source>
</evidence>
<dbReference type="InterPro" id="IPR052437">
    <property type="entry name" value="Pectin_Meth_Modulator"/>
</dbReference>